<keyword evidence="4" id="KW-0808">Transferase</keyword>
<feature type="domain" description="CRESS-DNA virus Rep endonuclease" evidence="14">
    <location>
        <begin position="5"/>
        <end position="115"/>
    </location>
</feature>
<dbReference type="PROSITE" id="PS52020">
    <property type="entry name" value="CRESS_DNA_REP"/>
    <property type="match status" value="1"/>
</dbReference>
<dbReference type="SUPFAM" id="SSF52540">
    <property type="entry name" value="P-loop containing nucleoside triphosphate hydrolases"/>
    <property type="match status" value="1"/>
</dbReference>
<comment type="subcellular location">
    <subcellularLocation>
        <location evidence="1">Host nucleus</location>
    </subcellularLocation>
</comment>
<evidence type="ECO:0000256" key="11">
    <source>
        <dbReference type="ARBA" id="ARBA00022801"/>
    </source>
</evidence>
<evidence type="ECO:0000256" key="8">
    <source>
        <dbReference type="ARBA" id="ARBA00022723"/>
    </source>
</evidence>
<keyword evidence="12" id="KW-0190">Covalent protein-DNA linkage</keyword>
<keyword evidence="7" id="KW-0540">Nuclease</keyword>
<dbReference type="GO" id="GO:0005198">
    <property type="term" value="F:structural molecule activity"/>
    <property type="evidence" value="ECO:0007669"/>
    <property type="project" value="InterPro"/>
</dbReference>
<dbReference type="PRINTS" id="PR00228">
    <property type="entry name" value="GEMCOATCLVL1"/>
</dbReference>
<reference evidence="15" key="1">
    <citation type="submission" date="2021-02" db="EMBL/GenBank/DDBJ databases">
        <title>Agricultural practices are the primary influencer of seasonal variation in a dryland aerobiome.</title>
        <authorList>
            <person name="Finn D.R."/>
            <person name="Maldonado J."/>
            <person name="Schmidlin K."/>
            <person name="Kraberger S."/>
            <person name="Fontenele R.S."/>
            <person name="Herckes P."/>
            <person name="Fraser M."/>
            <person name="Garcia-Pichel F."/>
            <person name="Varsani A."/>
        </authorList>
    </citation>
    <scope>NUCLEOTIDE SEQUENCE</scope>
    <source>
        <strain evidence="15">D12_1103</strain>
    </source>
</reference>
<evidence type="ECO:0000256" key="9">
    <source>
        <dbReference type="ARBA" id="ARBA00022741"/>
    </source>
</evidence>
<name>A0A8F5MKU3_9VIRU</name>
<dbReference type="GO" id="GO:0016888">
    <property type="term" value="F:DNA endonuclease activity, producing 5'-phosphomonoesters"/>
    <property type="evidence" value="ECO:0007669"/>
    <property type="project" value="InterPro"/>
</dbReference>
<keyword evidence="8" id="KW-0479">Metal-binding</keyword>
<evidence type="ECO:0000256" key="7">
    <source>
        <dbReference type="ARBA" id="ARBA00022722"/>
    </source>
</evidence>
<proteinExistence type="predicted"/>
<dbReference type="GO" id="GO:0042025">
    <property type="term" value="C:host cell nucleus"/>
    <property type="evidence" value="ECO:0007669"/>
    <property type="project" value="UniProtKB-SubCell"/>
</dbReference>
<evidence type="ECO:0000256" key="10">
    <source>
        <dbReference type="ARBA" id="ARBA00022759"/>
    </source>
</evidence>
<keyword evidence="10" id="KW-0255">Endonuclease</keyword>
<organism evidence="15">
    <name type="scientific">Genomoviridae sp</name>
    <dbReference type="NCBI Taxonomy" id="2202565"/>
    <lineage>
        <taxon>Viruses</taxon>
        <taxon>Monodnaviria</taxon>
        <taxon>Shotokuvirae</taxon>
        <taxon>Cressdnaviricota</taxon>
        <taxon>Repensiviricetes</taxon>
        <taxon>Geplafuvirales</taxon>
        <taxon>Genomoviridae</taxon>
    </lineage>
</organism>
<dbReference type="GO" id="GO:0003677">
    <property type="term" value="F:DNA binding"/>
    <property type="evidence" value="ECO:0007669"/>
    <property type="project" value="UniProtKB-KW"/>
</dbReference>
<dbReference type="Gene3D" id="3.40.50.300">
    <property type="entry name" value="P-loop containing nucleotide triphosphate hydrolases"/>
    <property type="match status" value="1"/>
</dbReference>
<dbReference type="GO" id="GO:0046872">
    <property type="term" value="F:metal ion binding"/>
    <property type="evidence" value="ECO:0007669"/>
    <property type="project" value="UniProtKB-KW"/>
</dbReference>
<dbReference type="InterPro" id="IPR049912">
    <property type="entry name" value="CRESS_DNA_REP"/>
</dbReference>
<evidence type="ECO:0000256" key="12">
    <source>
        <dbReference type="ARBA" id="ARBA00023124"/>
    </source>
</evidence>
<evidence type="ECO:0000256" key="3">
    <source>
        <dbReference type="ARBA" id="ARBA00022562"/>
    </source>
</evidence>
<protein>
    <recommendedName>
        <fullName evidence="2">Replication-associated protein</fullName>
    </recommendedName>
</protein>
<sequence length="335" mass="39059">MTRFDLATKTIFLTYSQLTENGRRAFFERANAHFDFITHTLRRPTVYRLSRESHEDGGIHAHCYIAWSTPIRLRSERKLDFGESHPNIQSVRSGHRRTWEYTGKDGDIIYEHGDPPLPTGSPPGRDNSIWDQIVSSPSKEEFYNNVRRLAPRYFVLYQTALDTYAEKHYPEPREEYRGPLFDDLSDDRLRQWVRDGALGSGSSGHRRRSLILWGPTRTGKTVWARSLHKHCYFNSHFNMDELRDDAEYAVFDDISGGFKFFPNYKGWLGCQAEFTVTDKYRAKRKFKWGKPSIMLMNSNPADDPHVDYEWLEGNCEIIFISAETPLVSNVRANTQ</sequence>
<dbReference type="EMBL" id="MW678900">
    <property type="protein sequence ID" value="QXN75515.1"/>
    <property type="molecule type" value="Genomic_DNA"/>
</dbReference>
<dbReference type="GO" id="GO:0000166">
    <property type="term" value="F:nucleotide binding"/>
    <property type="evidence" value="ECO:0007669"/>
    <property type="project" value="UniProtKB-KW"/>
</dbReference>
<keyword evidence="9" id="KW-0547">Nucleotide-binding</keyword>
<accession>A0A8F5MKU3</accession>
<dbReference type="InterPro" id="IPR027417">
    <property type="entry name" value="P-loop_NTPase"/>
</dbReference>
<keyword evidence="6" id="KW-0235">DNA replication</keyword>
<evidence type="ECO:0000259" key="14">
    <source>
        <dbReference type="PROSITE" id="PS52020"/>
    </source>
</evidence>
<keyword evidence="5" id="KW-0548">Nucleotidyltransferase</keyword>
<keyword evidence="3" id="KW-1048">Host nucleus</keyword>
<evidence type="ECO:0000313" key="15">
    <source>
        <dbReference type="EMBL" id="QXN75515.1"/>
    </source>
</evidence>
<keyword evidence="13" id="KW-0238">DNA-binding</keyword>
<evidence type="ECO:0000256" key="1">
    <source>
        <dbReference type="ARBA" id="ARBA00004147"/>
    </source>
</evidence>
<keyword evidence="11" id="KW-0378">Hydrolase</keyword>
<evidence type="ECO:0000256" key="2">
    <source>
        <dbReference type="ARBA" id="ARBA00014531"/>
    </source>
</evidence>
<evidence type="ECO:0000256" key="6">
    <source>
        <dbReference type="ARBA" id="ARBA00022705"/>
    </source>
</evidence>
<dbReference type="InterPro" id="IPR022692">
    <property type="entry name" value="Gemini_AL1_REP_central"/>
</dbReference>
<evidence type="ECO:0000256" key="4">
    <source>
        <dbReference type="ARBA" id="ARBA00022679"/>
    </source>
</evidence>
<dbReference type="InterPro" id="IPR001301">
    <property type="entry name" value="Gemini_AL1_CLV"/>
</dbReference>
<dbReference type="Gene3D" id="3.40.1310.20">
    <property type="match status" value="1"/>
</dbReference>
<dbReference type="Pfam" id="PF00799">
    <property type="entry name" value="Gemini_AL1"/>
    <property type="match status" value="1"/>
</dbReference>
<dbReference type="Pfam" id="PF08283">
    <property type="entry name" value="Gemini_AL1_M"/>
    <property type="match status" value="1"/>
</dbReference>
<evidence type="ECO:0000256" key="5">
    <source>
        <dbReference type="ARBA" id="ARBA00022695"/>
    </source>
</evidence>
<evidence type="ECO:0000256" key="13">
    <source>
        <dbReference type="ARBA" id="ARBA00023125"/>
    </source>
</evidence>
<dbReference type="SUPFAM" id="SSF55464">
    <property type="entry name" value="Origin of replication-binding domain, RBD-like"/>
    <property type="match status" value="1"/>
</dbReference>
<dbReference type="GO" id="GO:0006260">
    <property type="term" value="P:DNA replication"/>
    <property type="evidence" value="ECO:0007669"/>
    <property type="project" value="UniProtKB-KW"/>
</dbReference>
<dbReference type="GO" id="GO:0016779">
    <property type="term" value="F:nucleotidyltransferase activity"/>
    <property type="evidence" value="ECO:0007669"/>
    <property type="project" value="UniProtKB-KW"/>
</dbReference>